<accession>A0A9W9IWU6</accession>
<keyword evidence="2" id="KW-0732">Signal</keyword>
<evidence type="ECO:0000313" key="3">
    <source>
        <dbReference type="EMBL" id="KAJ5186524.1"/>
    </source>
</evidence>
<protein>
    <recommendedName>
        <fullName evidence="5">GPI anchored protein</fullName>
    </recommendedName>
</protein>
<feature type="chain" id="PRO_5040933270" description="GPI anchored protein" evidence="2">
    <location>
        <begin position="21"/>
        <end position="153"/>
    </location>
</feature>
<dbReference type="AlphaFoldDB" id="A0A9W9IWU6"/>
<gene>
    <name evidence="3" type="ORF">N7449_011288</name>
</gene>
<feature type="compositionally biased region" description="Low complexity" evidence="1">
    <location>
        <begin position="72"/>
        <end position="89"/>
    </location>
</feature>
<evidence type="ECO:0000256" key="2">
    <source>
        <dbReference type="SAM" id="SignalP"/>
    </source>
</evidence>
<name>A0A9W9IWU6_9EURO</name>
<proteinExistence type="predicted"/>
<reference evidence="3" key="2">
    <citation type="journal article" date="2023" name="IMA Fungus">
        <title>Comparative genomic study of the Penicillium genus elucidates a diverse pangenome and 15 lateral gene transfer events.</title>
        <authorList>
            <person name="Petersen C."/>
            <person name="Sorensen T."/>
            <person name="Nielsen M.R."/>
            <person name="Sondergaard T.E."/>
            <person name="Sorensen J.L."/>
            <person name="Fitzpatrick D.A."/>
            <person name="Frisvad J.C."/>
            <person name="Nielsen K.L."/>
        </authorList>
    </citation>
    <scope>NUCLEOTIDE SEQUENCE</scope>
    <source>
        <strain evidence="3">IBT 20477</strain>
    </source>
</reference>
<organism evidence="3 4">
    <name type="scientific">Penicillium cf. viridicatum</name>
    <dbReference type="NCBI Taxonomy" id="2972119"/>
    <lineage>
        <taxon>Eukaryota</taxon>
        <taxon>Fungi</taxon>
        <taxon>Dikarya</taxon>
        <taxon>Ascomycota</taxon>
        <taxon>Pezizomycotina</taxon>
        <taxon>Eurotiomycetes</taxon>
        <taxon>Eurotiomycetidae</taxon>
        <taxon>Eurotiales</taxon>
        <taxon>Aspergillaceae</taxon>
        <taxon>Penicillium</taxon>
    </lineage>
</organism>
<feature type="signal peptide" evidence="2">
    <location>
        <begin position="1"/>
        <end position="20"/>
    </location>
</feature>
<dbReference type="EMBL" id="JAPQKQ010000008">
    <property type="protein sequence ID" value="KAJ5186524.1"/>
    <property type="molecule type" value="Genomic_DNA"/>
</dbReference>
<feature type="region of interest" description="Disordered" evidence="1">
    <location>
        <begin position="47"/>
        <end position="111"/>
    </location>
</feature>
<comment type="caution">
    <text evidence="3">The sequence shown here is derived from an EMBL/GenBank/DDBJ whole genome shotgun (WGS) entry which is preliminary data.</text>
</comment>
<dbReference type="Proteomes" id="UP001150942">
    <property type="component" value="Unassembled WGS sequence"/>
</dbReference>
<keyword evidence="4" id="KW-1185">Reference proteome</keyword>
<evidence type="ECO:0008006" key="5">
    <source>
        <dbReference type="Google" id="ProtNLM"/>
    </source>
</evidence>
<sequence>MHYLKPTLPFILAVATLASAETTTGTLADSSVNTACTSENCYTNCPENSSHKDAESTPQQNCANAEAHTPISTAASTISSSRAAAAGSTDIDDGIDISDSEGENDFTEGHPVLSYSGLEANSIPEEGTASGLRVGGWLGFLGLALEILFSSCV</sequence>
<reference evidence="3" key="1">
    <citation type="submission" date="2022-11" db="EMBL/GenBank/DDBJ databases">
        <authorList>
            <person name="Petersen C."/>
        </authorList>
    </citation>
    <scope>NUCLEOTIDE SEQUENCE</scope>
    <source>
        <strain evidence="3">IBT 20477</strain>
    </source>
</reference>
<feature type="compositionally biased region" description="Acidic residues" evidence="1">
    <location>
        <begin position="90"/>
        <end position="106"/>
    </location>
</feature>
<dbReference type="OrthoDB" id="2507140at2759"/>
<evidence type="ECO:0000256" key="1">
    <source>
        <dbReference type="SAM" id="MobiDB-lite"/>
    </source>
</evidence>
<evidence type="ECO:0000313" key="4">
    <source>
        <dbReference type="Proteomes" id="UP001150942"/>
    </source>
</evidence>